<dbReference type="EMBL" id="CP086714">
    <property type="protein sequence ID" value="WOO77053.1"/>
    <property type="molecule type" value="Genomic_DNA"/>
</dbReference>
<reference evidence="6" key="1">
    <citation type="submission" date="2023-10" db="EMBL/GenBank/DDBJ databases">
        <authorList>
            <person name="Noh H."/>
        </authorList>
    </citation>
    <scope>NUCLEOTIDE SEQUENCE</scope>
    <source>
        <strain evidence="6">DUCC4014</strain>
    </source>
</reference>
<name>A0AAF1BMS9_9TREE</name>
<sequence length="696" mass="71378">MPASTQPAQAMPAPANPSRPTRKMSTSNGAALRLPSYNGRTGASPMSFGAAMSGVSFTNAGGQSYGRPQAPGSYGARFYGDTSDSPGLFSTSINMDMGSFAASSAMFGLPMAMSSSYARKSYAAAVGGREYGVNALSASLASVAMGSLGRSYSRSQLETLMSLRTDAEHTKEYECCGLTHHGLHALLEHVEDQHPYADPNMPDAGFSPVTLAMDLDLEGDGDTTEPPSTTQSARSSTSPRPMYPLTPNSSVGPKPDPPVTAAATVASKATATPTAIAQPLAAAPASTVTALSLSDVLKSPPESENPSLLSSLPVPSASTSPSSSTTATNSSPPFAPKITAASRGAFLGPTPKTGQNRFDRAFNEVVAGKAGLVDDATKPPGPTAVAPGVLFTAAAALGMPSAPQVVGRRDGVAGSGAAGAAATPATTEGGDQDKKDDKDATANGDRPKPPEPQLPQPSLFTTHKAWRCPNPGCNKAYKQSNGLKYHLQKGQCDFAIHDAIDHGLTLEEAEERSRPYVCAVGAGCTKRYRQMNGLKYHYLNSGEHGEYGLRMLQNGTHPHPPSLPPPPKRDRSQHANGNSTANARPNAAPYAIPSQLQRPAAAGAVHNAAAAQGPRMGTWPAAQQARPAATTTPAAGLTAARPAAATATPTAAAPVRPTATPTAATTTAASAAKPQLAPVQRGRDAVLFSSVDLTDV</sequence>
<feature type="region of interest" description="Disordered" evidence="5">
    <location>
        <begin position="1"/>
        <end position="37"/>
    </location>
</feature>
<dbReference type="AlphaFoldDB" id="A0AAF1BMS9"/>
<feature type="region of interest" description="Disordered" evidence="5">
    <location>
        <begin position="549"/>
        <end position="586"/>
    </location>
</feature>
<dbReference type="RefSeq" id="XP_062623085.1">
    <property type="nucleotide sequence ID" value="XM_062767101.1"/>
</dbReference>
<feature type="compositionally biased region" description="Low complexity" evidence="5">
    <location>
        <begin position="618"/>
        <end position="675"/>
    </location>
</feature>
<protein>
    <submittedName>
        <fullName evidence="6">Zinc finger protein sfp1</fullName>
    </submittedName>
</protein>
<feature type="region of interest" description="Disordered" evidence="5">
    <location>
        <begin position="216"/>
        <end position="265"/>
    </location>
</feature>
<evidence type="ECO:0000256" key="1">
    <source>
        <dbReference type="ARBA" id="ARBA00022723"/>
    </source>
</evidence>
<feature type="compositionally biased region" description="Low complexity" evidence="5">
    <location>
        <begin position="600"/>
        <end position="611"/>
    </location>
</feature>
<dbReference type="PANTHER" id="PTHR23057:SF0">
    <property type="entry name" value="JUXTAPOSED WITH ANOTHER ZINC FINGER PROTEIN 1"/>
    <property type="match status" value="1"/>
</dbReference>
<accession>A0AAF1BMS9</accession>
<feature type="compositionally biased region" description="Low complexity" evidence="5">
    <location>
        <begin position="1"/>
        <end position="18"/>
    </location>
</feature>
<dbReference type="PANTHER" id="PTHR23057">
    <property type="entry name" value="JUXTAPOSED WITH ANOTHER ZINC FINGER PROTEIN 1"/>
    <property type="match status" value="1"/>
</dbReference>
<keyword evidence="3" id="KW-0863">Zinc-finger</keyword>
<feature type="compositionally biased region" description="Polar residues" evidence="5">
    <location>
        <begin position="225"/>
        <end position="239"/>
    </location>
</feature>
<feature type="region of interest" description="Disordered" evidence="5">
    <location>
        <begin position="598"/>
        <end position="678"/>
    </location>
</feature>
<organism evidence="6 7">
    <name type="scientific">Vanrija pseudolonga</name>
    <dbReference type="NCBI Taxonomy" id="143232"/>
    <lineage>
        <taxon>Eukaryota</taxon>
        <taxon>Fungi</taxon>
        <taxon>Dikarya</taxon>
        <taxon>Basidiomycota</taxon>
        <taxon>Agaricomycotina</taxon>
        <taxon>Tremellomycetes</taxon>
        <taxon>Trichosporonales</taxon>
        <taxon>Trichosporonaceae</taxon>
        <taxon>Vanrija</taxon>
    </lineage>
</organism>
<dbReference type="GeneID" id="87803910"/>
<feature type="compositionally biased region" description="Low complexity" evidence="5">
    <location>
        <begin position="299"/>
        <end position="332"/>
    </location>
</feature>
<dbReference type="Proteomes" id="UP000827549">
    <property type="component" value="Chromosome 1"/>
</dbReference>
<keyword evidence="7" id="KW-1185">Reference proteome</keyword>
<evidence type="ECO:0000313" key="6">
    <source>
        <dbReference type="EMBL" id="WOO77053.1"/>
    </source>
</evidence>
<evidence type="ECO:0000256" key="2">
    <source>
        <dbReference type="ARBA" id="ARBA00022737"/>
    </source>
</evidence>
<dbReference type="Gene3D" id="3.30.160.60">
    <property type="entry name" value="Classic Zinc Finger"/>
    <property type="match status" value="1"/>
</dbReference>
<feature type="compositionally biased region" description="Polar residues" evidence="5">
    <location>
        <begin position="574"/>
        <end position="583"/>
    </location>
</feature>
<dbReference type="InterPro" id="IPR051580">
    <property type="entry name" value="ZnF-Chromatin_assoc"/>
</dbReference>
<evidence type="ECO:0000256" key="3">
    <source>
        <dbReference type="ARBA" id="ARBA00022771"/>
    </source>
</evidence>
<dbReference type="GO" id="GO:0005634">
    <property type="term" value="C:nucleus"/>
    <property type="evidence" value="ECO:0007669"/>
    <property type="project" value="TreeGrafter"/>
</dbReference>
<evidence type="ECO:0000256" key="5">
    <source>
        <dbReference type="SAM" id="MobiDB-lite"/>
    </source>
</evidence>
<dbReference type="GO" id="GO:0008270">
    <property type="term" value="F:zinc ion binding"/>
    <property type="evidence" value="ECO:0007669"/>
    <property type="project" value="UniProtKB-KW"/>
</dbReference>
<proteinExistence type="predicted"/>
<gene>
    <name evidence="6" type="primary">sfp1_0</name>
    <name evidence="6" type="ORF">LOC62_01G000652</name>
</gene>
<keyword evidence="2" id="KW-0677">Repeat</keyword>
<keyword evidence="1" id="KW-0479">Metal-binding</keyword>
<feature type="region of interest" description="Disordered" evidence="5">
    <location>
        <begin position="408"/>
        <end position="458"/>
    </location>
</feature>
<keyword evidence="4" id="KW-0862">Zinc</keyword>
<feature type="compositionally biased region" description="Low complexity" evidence="5">
    <location>
        <begin position="418"/>
        <end position="429"/>
    </location>
</feature>
<feature type="compositionally biased region" description="Basic and acidic residues" evidence="5">
    <location>
        <begin position="431"/>
        <end position="449"/>
    </location>
</feature>
<evidence type="ECO:0000256" key="4">
    <source>
        <dbReference type="ARBA" id="ARBA00022833"/>
    </source>
</evidence>
<feature type="region of interest" description="Disordered" evidence="5">
    <location>
        <begin position="297"/>
        <end position="337"/>
    </location>
</feature>
<evidence type="ECO:0000313" key="7">
    <source>
        <dbReference type="Proteomes" id="UP000827549"/>
    </source>
</evidence>